<protein>
    <submittedName>
        <fullName evidence="2">Uncharacterized protein</fullName>
    </submittedName>
</protein>
<dbReference type="AlphaFoldDB" id="A0A6A5VNJ8"/>
<evidence type="ECO:0000313" key="2">
    <source>
        <dbReference type="EMBL" id="KAF1978160.1"/>
    </source>
</evidence>
<name>A0A6A5VNJ8_9PLEO</name>
<reference evidence="2" key="1">
    <citation type="journal article" date="2020" name="Stud. Mycol.">
        <title>101 Dothideomycetes genomes: a test case for predicting lifestyles and emergence of pathogens.</title>
        <authorList>
            <person name="Haridas S."/>
            <person name="Albert R."/>
            <person name="Binder M."/>
            <person name="Bloem J."/>
            <person name="Labutti K."/>
            <person name="Salamov A."/>
            <person name="Andreopoulos B."/>
            <person name="Baker S."/>
            <person name="Barry K."/>
            <person name="Bills G."/>
            <person name="Bluhm B."/>
            <person name="Cannon C."/>
            <person name="Castanera R."/>
            <person name="Culley D."/>
            <person name="Daum C."/>
            <person name="Ezra D."/>
            <person name="Gonzalez J."/>
            <person name="Henrissat B."/>
            <person name="Kuo A."/>
            <person name="Liang C."/>
            <person name="Lipzen A."/>
            <person name="Lutzoni F."/>
            <person name="Magnuson J."/>
            <person name="Mondo S."/>
            <person name="Nolan M."/>
            <person name="Ohm R."/>
            <person name="Pangilinan J."/>
            <person name="Park H.-J."/>
            <person name="Ramirez L."/>
            <person name="Alfaro M."/>
            <person name="Sun H."/>
            <person name="Tritt A."/>
            <person name="Yoshinaga Y."/>
            <person name="Zwiers L.-H."/>
            <person name="Turgeon B."/>
            <person name="Goodwin S."/>
            <person name="Spatafora J."/>
            <person name="Crous P."/>
            <person name="Grigoriev I."/>
        </authorList>
    </citation>
    <scope>NUCLEOTIDE SEQUENCE</scope>
    <source>
        <strain evidence="2">CBS 107.79</strain>
    </source>
</reference>
<accession>A0A6A5VNJ8</accession>
<feature type="region of interest" description="Disordered" evidence="1">
    <location>
        <begin position="23"/>
        <end position="45"/>
    </location>
</feature>
<dbReference type="EMBL" id="ML976661">
    <property type="protein sequence ID" value="KAF1978160.1"/>
    <property type="molecule type" value="Genomic_DNA"/>
</dbReference>
<keyword evidence="3" id="KW-1185">Reference proteome</keyword>
<evidence type="ECO:0000256" key="1">
    <source>
        <dbReference type="SAM" id="MobiDB-lite"/>
    </source>
</evidence>
<dbReference type="Proteomes" id="UP000800036">
    <property type="component" value="Unassembled WGS sequence"/>
</dbReference>
<feature type="non-terminal residue" evidence="2">
    <location>
        <position position="1"/>
    </location>
</feature>
<proteinExistence type="predicted"/>
<evidence type="ECO:0000313" key="3">
    <source>
        <dbReference type="Proteomes" id="UP000800036"/>
    </source>
</evidence>
<gene>
    <name evidence="2" type="ORF">BU23DRAFT_595936</name>
</gene>
<sequence length="171" mass="20029">IPHILIPTIHLSLAHHALRPQNGLRRFPHQSKPQPRPGLRDRKKLGRFLRPKCRPRRRRRKELGLRQSQNHRWRRRGTCGGSCSGAVGAGRGRVHGWGHCSRLSGRRCTSRHRERRRGQFIRGTHQRRHGRRGAGDCAGRCWRRRGGGSQWVCIVHQQEREQDGWERGRRC</sequence>
<organism evidence="2 3">
    <name type="scientific">Bimuria novae-zelandiae CBS 107.79</name>
    <dbReference type="NCBI Taxonomy" id="1447943"/>
    <lineage>
        <taxon>Eukaryota</taxon>
        <taxon>Fungi</taxon>
        <taxon>Dikarya</taxon>
        <taxon>Ascomycota</taxon>
        <taxon>Pezizomycotina</taxon>
        <taxon>Dothideomycetes</taxon>
        <taxon>Pleosporomycetidae</taxon>
        <taxon>Pleosporales</taxon>
        <taxon>Massarineae</taxon>
        <taxon>Didymosphaeriaceae</taxon>
        <taxon>Bimuria</taxon>
    </lineage>
</organism>